<dbReference type="Pfam" id="PF01479">
    <property type="entry name" value="S4"/>
    <property type="match status" value="1"/>
</dbReference>
<dbReference type="SUPFAM" id="SSF55174">
    <property type="entry name" value="Alpha-L RNA-binding motif"/>
    <property type="match status" value="1"/>
</dbReference>
<sequence>MAAMAAAVAAATSAFTSFHVTRATLYTRRHIRTFITSSLSSSSTKFNITFAPPKPKPKTKPEPEIPIINPNSDSDSNSVPNLDAELGDQLYIPWIVRDEKGNLTLQSTPPARLLHEMANASTSKKKKKGKEVASKAATVVPTPEPKHSKAARRFYNENFRDPPQRLSKVLAAAGVASRRSSEELIFQGRVTVNGSVCKTPQTKVDPGRDVIYVNGNRLPKKLPTKVYLALNKPKGYICSSGEKETKSVMSLFDDFIKSWDKRHPGQPKPRLFTVGRLDVATTGLIIVTNDGEFTHQISHPSSNLSKEYIATIDGEVHKRHLIAISEGTVIDGAHCTPDNVELLPGQPDLSRPRLRIVVHEGRNHEVRELVKNAGLQLRALKRIRIGGFRLPADLALGKHVELNQANLKALGWKS</sequence>
<feature type="region of interest" description="Disordered" evidence="4">
    <location>
        <begin position="46"/>
        <end position="77"/>
    </location>
</feature>
<reference evidence="6 7" key="1">
    <citation type="submission" date="2024-05" db="EMBL/GenBank/DDBJ databases">
        <title>De novo assembly of an allotetraploid wild potato.</title>
        <authorList>
            <person name="Hosaka A.J."/>
        </authorList>
    </citation>
    <scope>NUCLEOTIDE SEQUENCE [LARGE SCALE GENOMIC DNA]</scope>
    <source>
        <tissue evidence="6">Young leaves</tissue>
    </source>
</reference>
<evidence type="ECO:0000259" key="5">
    <source>
        <dbReference type="SMART" id="SM00363"/>
    </source>
</evidence>
<dbReference type="Gene3D" id="3.30.70.580">
    <property type="entry name" value="Pseudouridine synthase I, catalytic domain, N-terminal subdomain"/>
    <property type="match status" value="1"/>
</dbReference>
<keyword evidence="7" id="KW-1185">Reference proteome</keyword>
<comment type="caution">
    <text evidence="6">The sequence shown here is derived from an EMBL/GenBank/DDBJ whole genome shotgun (WGS) entry which is preliminary data.</text>
</comment>
<dbReference type="GO" id="GO:0006364">
    <property type="term" value="P:rRNA processing"/>
    <property type="evidence" value="ECO:0007669"/>
    <property type="project" value="UniProtKB-ARBA"/>
</dbReference>
<dbReference type="Gene3D" id="3.10.290.10">
    <property type="entry name" value="RNA-binding S4 domain"/>
    <property type="match status" value="1"/>
</dbReference>
<dbReference type="GO" id="GO:0003723">
    <property type="term" value="F:RNA binding"/>
    <property type="evidence" value="ECO:0007669"/>
    <property type="project" value="UniProtKB-KW"/>
</dbReference>
<protein>
    <recommendedName>
        <fullName evidence="5">RNA-binding S4 domain-containing protein</fullName>
    </recommendedName>
</protein>
<evidence type="ECO:0000313" key="6">
    <source>
        <dbReference type="EMBL" id="KAL3323689.1"/>
    </source>
</evidence>
<dbReference type="EMBL" id="JBJKTR010000023">
    <property type="protein sequence ID" value="KAL3323689.1"/>
    <property type="molecule type" value="Genomic_DNA"/>
</dbReference>
<feature type="domain" description="RNA-binding S4" evidence="5">
    <location>
        <begin position="164"/>
        <end position="223"/>
    </location>
</feature>
<accession>A0ABD2QW07</accession>
<dbReference type="FunFam" id="3.30.70.1560:FF:000004">
    <property type="entry name" value="Ribosomal large subunit pseudouridine synthase B"/>
    <property type="match status" value="1"/>
</dbReference>
<dbReference type="InterPro" id="IPR020103">
    <property type="entry name" value="PsdUridine_synth_cat_dom_sf"/>
</dbReference>
<evidence type="ECO:0000256" key="3">
    <source>
        <dbReference type="PROSITE-ProRule" id="PRU00182"/>
    </source>
</evidence>
<evidence type="ECO:0000256" key="2">
    <source>
        <dbReference type="ARBA" id="ARBA00023235"/>
    </source>
</evidence>
<dbReference type="SUPFAM" id="SSF55120">
    <property type="entry name" value="Pseudouridine synthase"/>
    <property type="match status" value="1"/>
</dbReference>
<evidence type="ECO:0000256" key="1">
    <source>
        <dbReference type="ARBA" id="ARBA00008348"/>
    </source>
</evidence>
<dbReference type="PROSITE" id="PS01149">
    <property type="entry name" value="PSI_RSU"/>
    <property type="match status" value="1"/>
</dbReference>
<comment type="similarity">
    <text evidence="1">Belongs to the pseudouridine synthase RsuA family.</text>
</comment>
<dbReference type="FunFam" id="3.10.290.10:FF:000003">
    <property type="entry name" value="Pseudouridine synthase"/>
    <property type="match status" value="1"/>
</dbReference>
<dbReference type="PROSITE" id="PS50889">
    <property type="entry name" value="S4"/>
    <property type="match status" value="1"/>
</dbReference>
<keyword evidence="3" id="KW-0694">RNA-binding</keyword>
<dbReference type="InterPro" id="IPR020094">
    <property type="entry name" value="TruA/RsuA/RluB/E/F_N"/>
</dbReference>
<proteinExistence type="inferred from homology"/>
<dbReference type="GO" id="GO:0009982">
    <property type="term" value="F:pseudouridine synthase activity"/>
    <property type="evidence" value="ECO:0007669"/>
    <property type="project" value="UniProtKB-ARBA"/>
</dbReference>
<dbReference type="InterPro" id="IPR006145">
    <property type="entry name" value="PsdUridine_synth_RsuA/RluA"/>
</dbReference>
<dbReference type="InterPro" id="IPR042092">
    <property type="entry name" value="PsdUridine_s_RsuA/RluB/E/F_cat"/>
</dbReference>
<name>A0ABD2QW07_9SOLN</name>
<dbReference type="InterPro" id="IPR002942">
    <property type="entry name" value="S4_RNA-bd"/>
</dbReference>
<dbReference type="Gene3D" id="3.30.70.1560">
    <property type="entry name" value="Alpha-L RNA-binding motif"/>
    <property type="match status" value="1"/>
</dbReference>
<evidence type="ECO:0000313" key="7">
    <source>
        <dbReference type="Proteomes" id="UP001627284"/>
    </source>
</evidence>
<dbReference type="Proteomes" id="UP001627284">
    <property type="component" value="Unassembled WGS sequence"/>
</dbReference>
<dbReference type="PANTHER" id="PTHR47683">
    <property type="entry name" value="PSEUDOURIDINE SYNTHASE FAMILY PROTEIN-RELATED"/>
    <property type="match status" value="1"/>
</dbReference>
<feature type="region of interest" description="Disordered" evidence="4">
    <location>
        <begin position="119"/>
        <end position="148"/>
    </location>
</feature>
<organism evidence="6 7">
    <name type="scientific">Solanum stoloniferum</name>
    <dbReference type="NCBI Taxonomy" id="62892"/>
    <lineage>
        <taxon>Eukaryota</taxon>
        <taxon>Viridiplantae</taxon>
        <taxon>Streptophyta</taxon>
        <taxon>Embryophyta</taxon>
        <taxon>Tracheophyta</taxon>
        <taxon>Spermatophyta</taxon>
        <taxon>Magnoliopsida</taxon>
        <taxon>eudicotyledons</taxon>
        <taxon>Gunneridae</taxon>
        <taxon>Pentapetalae</taxon>
        <taxon>asterids</taxon>
        <taxon>lamiids</taxon>
        <taxon>Solanales</taxon>
        <taxon>Solanaceae</taxon>
        <taxon>Solanoideae</taxon>
        <taxon>Solaneae</taxon>
        <taxon>Solanum</taxon>
    </lineage>
</organism>
<feature type="compositionally biased region" description="Low complexity" evidence="4">
    <location>
        <begin position="65"/>
        <end position="77"/>
    </location>
</feature>
<keyword evidence="2" id="KW-0413">Isomerase</keyword>
<evidence type="ECO:0000256" key="4">
    <source>
        <dbReference type="SAM" id="MobiDB-lite"/>
    </source>
</evidence>
<dbReference type="InterPro" id="IPR050343">
    <property type="entry name" value="RsuA_PseudoU_synthase"/>
</dbReference>
<dbReference type="PANTHER" id="PTHR47683:SF2">
    <property type="entry name" value="RNA-BINDING S4 DOMAIN-CONTAINING PROTEIN"/>
    <property type="match status" value="1"/>
</dbReference>
<gene>
    <name evidence="6" type="ORF">AABB24_038047</name>
</gene>
<dbReference type="FunFam" id="3.30.70.580:FF:000013">
    <property type="entry name" value="Ribosomal large subunit pseudouridine synthase B"/>
    <property type="match status" value="1"/>
</dbReference>
<dbReference type="CDD" id="cd00165">
    <property type="entry name" value="S4"/>
    <property type="match status" value="1"/>
</dbReference>
<dbReference type="InterPro" id="IPR018496">
    <property type="entry name" value="PsdUridine_synth_RsuA/RluB_CS"/>
</dbReference>
<dbReference type="AlphaFoldDB" id="A0ABD2QW07"/>
<dbReference type="InterPro" id="IPR036986">
    <property type="entry name" value="S4_RNA-bd_sf"/>
</dbReference>
<dbReference type="SMART" id="SM00363">
    <property type="entry name" value="S4"/>
    <property type="match status" value="1"/>
</dbReference>
<dbReference type="Pfam" id="PF00849">
    <property type="entry name" value="PseudoU_synth_2"/>
    <property type="match status" value="1"/>
</dbReference>